<dbReference type="RefSeq" id="XP_028469383.1">
    <property type="nucleotide sequence ID" value="XM_028611434.1"/>
</dbReference>
<feature type="compositionally biased region" description="Acidic residues" evidence="1">
    <location>
        <begin position="135"/>
        <end position="145"/>
    </location>
</feature>
<dbReference type="STRING" id="1314773.A0A3N2Q4F0"/>
<dbReference type="AlphaFoldDB" id="A0A3N2Q4F0"/>
<evidence type="ECO:0000256" key="1">
    <source>
        <dbReference type="SAM" id="MobiDB-lite"/>
    </source>
</evidence>
<name>A0A3N2Q4F0_SODAK</name>
<feature type="region of interest" description="Disordered" evidence="1">
    <location>
        <begin position="1"/>
        <end position="24"/>
    </location>
</feature>
<dbReference type="EMBL" id="ML119052">
    <property type="protein sequence ID" value="ROT41577.1"/>
    <property type="molecule type" value="Genomic_DNA"/>
</dbReference>
<dbReference type="Proteomes" id="UP000272025">
    <property type="component" value="Unassembled WGS sequence"/>
</dbReference>
<sequence length="362" mass="39036">MDIWTGRKEAKLNDPSDDEDGNRALEGLRVDSGVGVVVVEPQAGADESGSLEDLIPSGAPVYESYGRVKPPEEESGQFYSNLEYVKKGPGGTDLPFDEALEFLEDISHDIYYGEKIAENPDTVQALLCLMVQRGEEEEGEGEEPTTSDRDDATASPPPRNQQAASIVAAALQNNPPAARMVGDAWPSLMESTCTGPQGRGFPLRDGFYAPFAPLDPSARRDVPAAQVKARVGALSSLLRSPAVRDDFLASGGMDRLLEALTGAAGGGAWMGVQRKVGHLLLDHFLDEESGATKGLWPVFRASEPDAAKRKLGREADEKWIEAVRVVRERDGGNDGEHWSVAVLRELEGHHAAQLKGLPKEEL</sequence>
<keyword evidence="3" id="KW-1185">Reference proteome</keyword>
<evidence type="ECO:0008006" key="4">
    <source>
        <dbReference type="Google" id="ProtNLM"/>
    </source>
</evidence>
<dbReference type="InterPro" id="IPR011989">
    <property type="entry name" value="ARM-like"/>
</dbReference>
<organism evidence="2 3">
    <name type="scientific">Sodiomyces alkalinus (strain CBS 110278 / VKM F-3762 / F11)</name>
    <name type="common">Alkaliphilic filamentous fungus</name>
    <dbReference type="NCBI Taxonomy" id="1314773"/>
    <lineage>
        <taxon>Eukaryota</taxon>
        <taxon>Fungi</taxon>
        <taxon>Dikarya</taxon>
        <taxon>Ascomycota</taxon>
        <taxon>Pezizomycotina</taxon>
        <taxon>Sordariomycetes</taxon>
        <taxon>Hypocreomycetidae</taxon>
        <taxon>Glomerellales</taxon>
        <taxon>Plectosphaerellaceae</taxon>
        <taxon>Sodiomyces</taxon>
    </lineage>
</organism>
<feature type="compositionally biased region" description="Basic and acidic residues" evidence="1">
    <location>
        <begin position="1"/>
        <end position="14"/>
    </location>
</feature>
<proteinExistence type="predicted"/>
<evidence type="ECO:0000313" key="2">
    <source>
        <dbReference type="EMBL" id="ROT41577.1"/>
    </source>
</evidence>
<reference evidence="2 3" key="1">
    <citation type="journal article" date="2018" name="Mol. Ecol.">
        <title>The obligate alkalophilic soda-lake fungus Sodiomyces alkalinus has shifted to a protein diet.</title>
        <authorList>
            <person name="Grum-Grzhimaylo A.A."/>
            <person name="Falkoski D.L."/>
            <person name="van den Heuvel J."/>
            <person name="Valero-Jimenez C.A."/>
            <person name="Min B."/>
            <person name="Choi I.G."/>
            <person name="Lipzen A."/>
            <person name="Daum C.G."/>
            <person name="Aanen D.K."/>
            <person name="Tsang A."/>
            <person name="Henrissat B."/>
            <person name="Bilanenko E.N."/>
            <person name="de Vries R.P."/>
            <person name="van Kan J.A.L."/>
            <person name="Grigoriev I.V."/>
            <person name="Debets A.J.M."/>
        </authorList>
    </citation>
    <scope>NUCLEOTIDE SEQUENCE [LARGE SCALE GENOMIC DNA]</scope>
    <source>
        <strain evidence="2 3">F11</strain>
    </source>
</reference>
<protein>
    <recommendedName>
        <fullName evidence="4">Nucleotide exchange factor SIL1</fullName>
    </recommendedName>
</protein>
<evidence type="ECO:0000313" key="3">
    <source>
        <dbReference type="Proteomes" id="UP000272025"/>
    </source>
</evidence>
<feature type="region of interest" description="Disordered" evidence="1">
    <location>
        <begin position="134"/>
        <end position="164"/>
    </location>
</feature>
<accession>A0A3N2Q4F0</accession>
<gene>
    <name evidence="2" type="ORF">SODALDRAFT_331323</name>
</gene>
<dbReference type="OrthoDB" id="448649at2759"/>
<dbReference type="GeneID" id="39579912"/>
<dbReference type="Gene3D" id="1.25.10.10">
    <property type="entry name" value="Leucine-rich Repeat Variant"/>
    <property type="match status" value="1"/>
</dbReference>